<comment type="caution">
    <text evidence="1">The sequence shown here is derived from an EMBL/GenBank/DDBJ whole genome shotgun (WGS) entry which is preliminary data.</text>
</comment>
<gene>
    <name evidence="1" type="ORF">T02_6429</name>
</gene>
<name>A0A0V1J0A7_9BILA</name>
<proteinExistence type="predicted"/>
<sequence length="34" mass="3870">MGDCCVEEALNIEQEKKVPDKISEKESRETSSEK</sequence>
<organism evidence="1 2">
    <name type="scientific">Trichinella nativa</name>
    <dbReference type="NCBI Taxonomy" id="6335"/>
    <lineage>
        <taxon>Eukaryota</taxon>
        <taxon>Metazoa</taxon>
        <taxon>Ecdysozoa</taxon>
        <taxon>Nematoda</taxon>
        <taxon>Enoplea</taxon>
        <taxon>Dorylaimia</taxon>
        <taxon>Trichinellida</taxon>
        <taxon>Trichinellidae</taxon>
        <taxon>Trichinella</taxon>
    </lineage>
</organism>
<dbReference type="EMBL" id="JYDW01004072">
    <property type="protein sequence ID" value="KRZ28349.1"/>
    <property type="molecule type" value="Genomic_DNA"/>
</dbReference>
<dbReference type="AlphaFoldDB" id="A0A0V1J0A7"/>
<dbReference type="Proteomes" id="UP000054721">
    <property type="component" value="Unassembled WGS sequence"/>
</dbReference>
<evidence type="ECO:0000313" key="1">
    <source>
        <dbReference type="EMBL" id="KRZ28349.1"/>
    </source>
</evidence>
<reference evidence="1 2" key="1">
    <citation type="submission" date="2015-05" db="EMBL/GenBank/DDBJ databases">
        <title>Evolution of Trichinella species and genotypes.</title>
        <authorList>
            <person name="Korhonen P.K."/>
            <person name="Edoardo P."/>
            <person name="Giuseppe L.R."/>
            <person name="Gasser R.B."/>
        </authorList>
    </citation>
    <scope>NUCLEOTIDE SEQUENCE [LARGE SCALE GENOMIC DNA]</scope>
    <source>
        <strain evidence="1">ISS10</strain>
    </source>
</reference>
<accession>A0A0V1J0A7</accession>
<keyword evidence="2" id="KW-1185">Reference proteome</keyword>
<evidence type="ECO:0000313" key="2">
    <source>
        <dbReference type="Proteomes" id="UP000054721"/>
    </source>
</evidence>
<protein>
    <submittedName>
        <fullName evidence="1">Uncharacterized protein</fullName>
    </submittedName>
</protein>